<dbReference type="Proteomes" id="UP000195141">
    <property type="component" value="Chromosome"/>
</dbReference>
<sequence>MNLNMSVLDMAFIGLLALAILLLLFAVLSVILGINTGNRLKKLQRRRPKAKKKRKGWKRACAALKKKRNSSFKNSVLLIVLALLFGASGFYARYYQLTNMSTANTTALSKGYYLLDETEQQFESLKNGASPEKTLNNFRELSSQLVSVGMETAYGGMSSDYQKLLNRYFDQVRKLGINLGAQNLESLQNTGNIDSYVEDITKIKERQKKIIDEFEVNESALQQKK</sequence>
<accession>A0A242K5H7</accession>
<protein>
    <submittedName>
        <fullName evidence="2">Uncharacterized protein</fullName>
    </submittedName>
</protein>
<feature type="transmembrane region" description="Helical" evidence="1">
    <location>
        <begin position="12"/>
        <end position="37"/>
    </location>
</feature>
<dbReference type="EMBL" id="NGMM01000004">
    <property type="protein sequence ID" value="OTP14582.1"/>
    <property type="molecule type" value="Genomic_DNA"/>
</dbReference>
<dbReference type="EMBL" id="CP147247">
    <property type="protein sequence ID" value="WYJ90384.1"/>
    <property type="molecule type" value="Genomic_DNA"/>
</dbReference>
<name>A0A242K5H7_9ENTE</name>
<evidence type="ECO:0000256" key="1">
    <source>
        <dbReference type="SAM" id="Phobius"/>
    </source>
</evidence>
<evidence type="ECO:0000313" key="3">
    <source>
        <dbReference type="EMBL" id="WYJ90384.1"/>
    </source>
</evidence>
<evidence type="ECO:0000313" key="2">
    <source>
        <dbReference type="EMBL" id="OTP14582.1"/>
    </source>
</evidence>
<dbReference type="OrthoDB" id="2182553at2"/>
<proteinExistence type="predicted"/>
<keyword evidence="1" id="KW-1133">Transmembrane helix</keyword>
<keyword evidence="1" id="KW-0472">Membrane</keyword>
<organism evidence="2">
    <name type="scientific">Candidatus Enterococcus clewellii</name>
    <dbReference type="NCBI Taxonomy" id="1834193"/>
    <lineage>
        <taxon>Bacteria</taxon>
        <taxon>Bacillati</taxon>
        <taxon>Bacillota</taxon>
        <taxon>Bacilli</taxon>
        <taxon>Lactobacillales</taxon>
        <taxon>Enterococcaceae</taxon>
        <taxon>Enterococcus</taxon>
    </lineage>
</organism>
<gene>
    <name evidence="3" type="ORF">A5888_002141</name>
    <name evidence="2" type="ORF">A5888_002683</name>
</gene>
<evidence type="ECO:0000313" key="4">
    <source>
        <dbReference type="Proteomes" id="UP000195141"/>
    </source>
</evidence>
<keyword evidence="4" id="KW-1185">Reference proteome</keyword>
<reference evidence="3" key="3">
    <citation type="submission" date="2024-03" db="EMBL/GenBank/DDBJ databases">
        <title>The Genome Sequence of Enterococcus sp. DIV0242b.</title>
        <authorList>
            <consortium name="The Broad Institute Genomics Platform"/>
            <consortium name="The Broad Institute Microbial Omics Core"/>
            <consortium name="The Broad Institute Genomic Center for Infectious Diseases"/>
            <person name="Earl A."/>
            <person name="Manson A."/>
            <person name="Gilmore M."/>
            <person name="Schwartman J."/>
            <person name="Shea T."/>
            <person name="Abouelleil A."/>
            <person name="Cao P."/>
            <person name="Chapman S."/>
            <person name="Cusick C."/>
            <person name="Young S."/>
            <person name="Neafsey D."/>
            <person name="Nusbaum C."/>
            <person name="Birren B."/>
        </authorList>
    </citation>
    <scope>NUCLEOTIDE SEQUENCE</scope>
    <source>
        <strain evidence="3">9E7_DIV0242</strain>
    </source>
</reference>
<dbReference type="RefSeq" id="WP_086349714.1">
    <property type="nucleotide sequence ID" value="NZ_CP147247.1"/>
</dbReference>
<reference evidence="3" key="2">
    <citation type="submission" date="2017-05" db="EMBL/GenBank/DDBJ databases">
        <authorList>
            <consortium name="The Broad Institute Genomics Platform"/>
            <consortium name="The Broad Institute Genomic Center for Infectious Diseases"/>
            <person name="Earl A."/>
            <person name="Manson A."/>
            <person name="Schwartman J."/>
            <person name="Gilmore M."/>
            <person name="Abouelleil A."/>
            <person name="Cao P."/>
            <person name="Chapman S."/>
            <person name="Cusick C."/>
            <person name="Shea T."/>
            <person name="Young S."/>
            <person name="Neafsey D."/>
            <person name="Nusbaum C."/>
            <person name="Birren B."/>
        </authorList>
    </citation>
    <scope>NUCLEOTIDE SEQUENCE</scope>
    <source>
        <strain evidence="3">9E7_DIV0242</strain>
    </source>
</reference>
<dbReference type="AlphaFoldDB" id="A0A242K5H7"/>
<feature type="transmembrane region" description="Helical" evidence="1">
    <location>
        <begin position="75"/>
        <end position="94"/>
    </location>
</feature>
<reference evidence="2" key="1">
    <citation type="submission" date="2017-05" db="EMBL/GenBank/DDBJ databases">
        <title>The Genome Sequence of Enterococcus sp. 9E7_DIV0242.</title>
        <authorList>
            <consortium name="The Broad Institute Genomics Platform"/>
            <consortium name="The Broad Institute Genomic Center for Infectious Diseases"/>
            <person name="Earl A."/>
            <person name="Manson A."/>
            <person name="Schwartman J."/>
            <person name="Gilmore M."/>
            <person name="Abouelleil A."/>
            <person name="Cao P."/>
            <person name="Chapman S."/>
            <person name="Cusick C."/>
            <person name="Shea T."/>
            <person name="Young S."/>
            <person name="Neafsey D."/>
            <person name="Nusbaum C."/>
            <person name="Birren B."/>
        </authorList>
    </citation>
    <scope>NUCLEOTIDE SEQUENCE [LARGE SCALE GENOMIC DNA]</scope>
    <source>
        <strain evidence="2">9E7_DIV0242</strain>
    </source>
</reference>
<keyword evidence="1" id="KW-0812">Transmembrane</keyword>